<evidence type="ECO:0000256" key="1">
    <source>
        <dbReference type="SAM" id="Coils"/>
    </source>
</evidence>
<evidence type="ECO:0000256" key="2">
    <source>
        <dbReference type="SAM" id="MobiDB-lite"/>
    </source>
</evidence>
<dbReference type="PANTHER" id="PTHR47650:SF2">
    <property type="entry name" value="ZINC FINGER CCCH DOMAIN-CONTAINING PROTEIN 22"/>
    <property type="match status" value="1"/>
</dbReference>
<dbReference type="InterPro" id="IPR000467">
    <property type="entry name" value="G_patch_dom"/>
</dbReference>
<evidence type="ECO:0000313" key="5">
    <source>
        <dbReference type="Proteomes" id="UP000612055"/>
    </source>
</evidence>
<feature type="compositionally biased region" description="Basic residues" evidence="2">
    <location>
        <begin position="473"/>
        <end position="490"/>
    </location>
</feature>
<feature type="compositionally biased region" description="Low complexity" evidence="2">
    <location>
        <begin position="462"/>
        <end position="472"/>
    </location>
</feature>
<dbReference type="SMART" id="SM00443">
    <property type="entry name" value="G_patch"/>
    <property type="match status" value="1"/>
</dbReference>
<keyword evidence="1" id="KW-0175">Coiled coil</keyword>
<feature type="coiled-coil region" evidence="1">
    <location>
        <begin position="608"/>
        <end position="635"/>
    </location>
</feature>
<dbReference type="GO" id="GO:0003676">
    <property type="term" value="F:nucleic acid binding"/>
    <property type="evidence" value="ECO:0007669"/>
    <property type="project" value="InterPro"/>
</dbReference>
<evidence type="ECO:0000313" key="4">
    <source>
        <dbReference type="EMBL" id="KAG2494364.1"/>
    </source>
</evidence>
<proteinExistence type="predicted"/>
<dbReference type="Proteomes" id="UP000612055">
    <property type="component" value="Unassembled WGS sequence"/>
</dbReference>
<dbReference type="AlphaFoldDB" id="A0A836C0D9"/>
<name>A0A836C0D9_9CHLO</name>
<evidence type="ECO:0000259" key="3">
    <source>
        <dbReference type="PROSITE" id="PS50174"/>
    </source>
</evidence>
<gene>
    <name evidence="4" type="ORF">HYH03_007421</name>
</gene>
<feature type="compositionally biased region" description="Low complexity" evidence="2">
    <location>
        <begin position="77"/>
        <end position="94"/>
    </location>
</feature>
<feature type="region of interest" description="Disordered" evidence="2">
    <location>
        <begin position="155"/>
        <end position="178"/>
    </location>
</feature>
<feature type="domain" description="G-patch" evidence="3">
    <location>
        <begin position="405"/>
        <end position="451"/>
    </location>
</feature>
<feature type="compositionally biased region" description="Gly residues" evidence="2">
    <location>
        <begin position="262"/>
        <end position="281"/>
    </location>
</feature>
<feature type="compositionally biased region" description="Acidic residues" evidence="2">
    <location>
        <begin position="328"/>
        <end position="350"/>
    </location>
</feature>
<protein>
    <recommendedName>
        <fullName evidence="3">G-patch domain-containing protein</fullName>
    </recommendedName>
</protein>
<feature type="region of interest" description="Disordered" evidence="2">
    <location>
        <begin position="254"/>
        <end position="295"/>
    </location>
</feature>
<feature type="region of interest" description="Disordered" evidence="2">
    <location>
        <begin position="74"/>
        <end position="96"/>
    </location>
</feature>
<comment type="caution">
    <text evidence="4">The sequence shown here is derived from an EMBL/GenBank/DDBJ whole genome shotgun (WGS) entry which is preliminary data.</text>
</comment>
<reference evidence="4" key="1">
    <citation type="journal article" date="2020" name="bioRxiv">
        <title>Comparative genomics of Chlamydomonas.</title>
        <authorList>
            <person name="Craig R.J."/>
            <person name="Hasan A.R."/>
            <person name="Ness R.W."/>
            <person name="Keightley P.D."/>
        </authorList>
    </citation>
    <scope>NUCLEOTIDE SEQUENCE</scope>
    <source>
        <strain evidence="4">CCAP 11/70</strain>
    </source>
</reference>
<feature type="coiled-coil region" evidence="1">
    <location>
        <begin position="13"/>
        <end position="66"/>
    </location>
</feature>
<feature type="region of interest" description="Disordered" evidence="2">
    <location>
        <begin position="328"/>
        <end position="372"/>
    </location>
</feature>
<dbReference type="PROSITE" id="PS50174">
    <property type="entry name" value="G_PATCH"/>
    <property type="match status" value="1"/>
</dbReference>
<sequence>MADELELELDVQLQGQREALQGIEDAVNALGEESGAEGIDELIQMRAELRAAVAELEGALLEMKRARILAAIGGSGPQQQQPEPAPTAGAPQGQADDEGCPCRFRYFDGRWYAGRSHGPGRQAGTLCVTFEVPTRPFMLDAVDVMEALVLPYDNRTAGGPQPSPQQLGNGSAAGPGAAAAADAAAASARRGHHELSVGRRALAQLPGTRLYVPVELAALDVVRGTASVLPLAVAYGGGGRGPVHVPLSRVTKHAHVDPPAEGGRGTGGRGGGGGYGNGGEGGEGEDDGGSSSSESVDALLRPHLGVGSDQSGDEYDSDDEYGIDEYGEEYEDDDDEDGDPEADLYGEGDPGDGRAAAGTGYGRKRRRWGGGGGDEDLDVLGHARTAAAAGALDETSHLAAWEGHGRGVASRLLLRMGYREGAGLGLRGQGTMQAPEVLLLPERRGLGAVDPARVRRVGGGAPSRAAAVAAGAGKRRSKRGGARAKKKRAIAAKAEARQAAREEEDGAPGGGGLFDFINGSLGDGSAAARIRKAQVSVAGVGAGGGGGAPTAGAAAIAGAAAAAGGGRPRGPPDRRGLMSHHDTVAGVQTKIARLSDMLRRNAANKALRGQIEAQLRAAQAELAAAQSAAARAGKAIADKDAQKKWLKF</sequence>
<organism evidence="4 5">
    <name type="scientific">Edaphochlamys debaryana</name>
    <dbReference type="NCBI Taxonomy" id="47281"/>
    <lineage>
        <taxon>Eukaryota</taxon>
        <taxon>Viridiplantae</taxon>
        <taxon>Chlorophyta</taxon>
        <taxon>core chlorophytes</taxon>
        <taxon>Chlorophyceae</taxon>
        <taxon>CS clade</taxon>
        <taxon>Chlamydomonadales</taxon>
        <taxon>Chlamydomonadales incertae sedis</taxon>
        <taxon>Edaphochlamys</taxon>
    </lineage>
</organism>
<accession>A0A836C0D9</accession>
<feature type="region of interest" description="Disordered" evidence="2">
    <location>
        <begin position="457"/>
        <end position="511"/>
    </location>
</feature>
<dbReference type="OrthoDB" id="4822at2759"/>
<dbReference type="PANTHER" id="PTHR47650">
    <property type="entry name" value="ZINC FINGER CCCH DOMAIN-CONTAINING PROTEIN 22"/>
    <property type="match status" value="1"/>
</dbReference>
<dbReference type="Pfam" id="PF01585">
    <property type="entry name" value="G-patch"/>
    <property type="match status" value="1"/>
</dbReference>
<dbReference type="EMBL" id="JAEHOE010000031">
    <property type="protein sequence ID" value="KAG2494364.1"/>
    <property type="molecule type" value="Genomic_DNA"/>
</dbReference>
<keyword evidence="5" id="KW-1185">Reference proteome</keyword>